<sequence>MVGYVAKVEGISMQPSLNPDFKSTDYVLLNRWSIRNFDVARGDVVSLFSPKDPDQKIIKRIIGLEGDTVKTLGYKDKFVRIPEGHCWVEGDHHGHSMDSNSFGPVAIGMVNAKASYIVWPPQRWQRLHRHLPETRRPINLTDAHFDLLFPDFFFPSL</sequence>
<evidence type="ECO:0000256" key="10">
    <source>
        <dbReference type="ARBA" id="ARBA00023128"/>
    </source>
</evidence>
<evidence type="ECO:0000256" key="13">
    <source>
        <dbReference type="PIRSR" id="PIRSR600223-1"/>
    </source>
</evidence>
<dbReference type="Proteomes" id="UP000014500">
    <property type="component" value="Unassembled WGS sequence"/>
</dbReference>
<evidence type="ECO:0000256" key="6">
    <source>
        <dbReference type="ARBA" id="ARBA00022692"/>
    </source>
</evidence>
<evidence type="ECO:0000259" key="14">
    <source>
        <dbReference type="Pfam" id="PF10502"/>
    </source>
</evidence>
<evidence type="ECO:0000256" key="7">
    <source>
        <dbReference type="ARBA" id="ARBA00022792"/>
    </source>
</evidence>
<reference evidence="16" key="1">
    <citation type="submission" date="2011-05" db="EMBL/GenBank/DDBJ databases">
        <authorList>
            <person name="Richards S.R."/>
            <person name="Qu J."/>
            <person name="Jiang H."/>
            <person name="Jhangiani S.N."/>
            <person name="Agravi P."/>
            <person name="Goodspeed R."/>
            <person name="Gross S."/>
            <person name="Mandapat C."/>
            <person name="Jackson L."/>
            <person name="Mathew T."/>
            <person name="Pu L."/>
            <person name="Thornton R."/>
            <person name="Saada N."/>
            <person name="Wilczek-Boney K.B."/>
            <person name="Lee S."/>
            <person name="Kovar C."/>
            <person name="Wu Y."/>
            <person name="Scherer S.E."/>
            <person name="Worley K.C."/>
            <person name="Muzny D.M."/>
            <person name="Gibbs R."/>
        </authorList>
    </citation>
    <scope>NUCLEOTIDE SEQUENCE</scope>
    <source>
        <strain evidence="16">Brora</strain>
    </source>
</reference>
<keyword evidence="5" id="KW-0645">Protease</keyword>
<evidence type="ECO:0000256" key="4">
    <source>
        <dbReference type="ARBA" id="ARBA00013650"/>
    </source>
</evidence>
<protein>
    <recommendedName>
        <fullName evidence="4">Mitochondrial inner membrane protease subunit 2</fullName>
    </recommendedName>
    <alternativeName>
        <fullName evidence="12">IMP2-like protein</fullName>
    </alternativeName>
</protein>
<feature type="active site" evidence="13">
    <location>
        <position position="12"/>
    </location>
</feature>
<feature type="domain" description="Peptidase S26" evidence="14">
    <location>
        <begin position="76"/>
        <end position="119"/>
    </location>
</feature>
<dbReference type="Pfam" id="PF10502">
    <property type="entry name" value="Peptidase_S26"/>
    <property type="match status" value="2"/>
</dbReference>
<dbReference type="EMBL" id="JH431612">
    <property type="status" value="NOT_ANNOTATED_CDS"/>
    <property type="molecule type" value="Genomic_DNA"/>
</dbReference>
<evidence type="ECO:0000313" key="16">
    <source>
        <dbReference type="Proteomes" id="UP000014500"/>
    </source>
</evidence>
<dbReference type="PANTHER" id="PTHR46041:SF2">
    <property type="entry name" value="MITOCHONDRIAL INNER MEMBRANE PROTEASE SUBUNIT 2"/>
    <property type="match status" value="1"/>
</dbReference>
<dbReference type="PhylomeDB" id="T1JHL3"/>
<organism evidence="15 16">
    <name type="scientific">Strigamia maritima</name>
    <name type="common">European centipede</name>
    <name type="synonym">Geophilus maritimus</name>
    <dbReference type="NCBI Taxonomy" id="126957"/>
    <lineage>
        <taxon>Eukaryota</taxon>
        <taxon>Metazoa</taxon>
        <taxon>Ecdysozoa</taxon>
        <taxon>Arthropoda</taxon>
        <taxon>Myriapoda</taxon>
        <taxon>Chilopoda</taxon>
        <taxon>Pleurostigmophora</taxon>
        <taxon>Geophilomorpha</taxon>
        <taxon>Linotaeniidae</taxon>
        <taxon>Strigamia</taxon>
    </lineage>
</organism>
<name>T1JHL3_STRMM</name>
<dbReference type="STRING" id="126957.T1JHL3"/>
<evidence type="ECO:0000256" key="9">
    <source>
        <dbReference type="ARBA" id="ARBA00022989"/>
    </source>
</evidence>
<dbReference type="PANTHER" id="PTHR46041">
    <property type="entry name" value="MITOCHONDRIAL INNER MEMBRANE PROTEASE SUBUNIT 2"/>
    <property type="match status" value="1"/>
</dbReference>
<dbReference type="GO" id="GO:0042720">
    <property type="term" value="C:mitochondrial inner membrane peptidase complex"/>
    <property type="evidence" value="ECO:0007669"/>
    <property type="project" value="InterPro"/>
</dbReference>
<dbReference type="GO" id="GO:0006627">
    <property type="term" value="P:protein processing involved in protein targeting to mitochondrion"/>
    <property type="evidence" value="ECO:0007669"/>
    <property type="project" value="InterPro"/>
</dbReference>
<keyword evidence="7" id="KW-0999">Mitochondrion inner membrane</keyword>
<keyword evidence="9" id="KW-1133">Transmembrane helix</keyword>
<feature type="domain" description="Peptidase S26" evidence="14">
    <location>
        <begin position="7"/>
        <end position="71"/>
    </location>
</feature>
<dbReference type="GO" id="GO:0004252">
    <property type="term" value="F:serine-type endopeptidase activity"/>
    <property type="evidence" value="ECO:0007669"/>
    <property type="project" value="InterPro"/>
</dbReference>
<dbReference type="CDD" id="cd06530">
    <property type="entry name" value="S26_SPase_I"/>
    <property type="match status" value="1"/>
</dbReference>
<dbReference type="FunFam" id="2.10.109.10:FF:000005">
    <property type="entry name" value="Mitochondrial inner membrane protease subunit"/>
    <property type="match status" value="1"/>
</dbReference>
<evidence type="ECO:0000256" key="5">
    <source>
        <dbReference type="ARBA" id="ARBA00022670"/>
    </source>
</evidence>
<dbReference type="GO" id="GO:0006465">
    <property type="term" value="P:signal peptide processing"/>
    <property type="evidence" value="ECO:0007669"/>
    <property type="project" value="InterPro"/>
</dbReference>
<evidence type="ECO:0000256" key="8">
    <source>
        <dbReference type="ARBA" id="ARBA00022801"/>
    </source>
</evidence>
<evidence type="ECO:0000256" key="12">
    <source>
        <dbReference type="ARBA" id="ARBA00032718"/>
    </source>
</evidence>
<keyword evidence="11" id="KW-0472">Membrane</keyword>
<evidence type="ECO:0000256" key="1">
    <source>
        <dbReference type="ARBA" id="ARBA00004434"/>
    </source>
</evidence>
<keyword evidence="6" id="KW-0812">Transmembrane</keyword>
<dbReference type="InterPro" id="IPR037730">
    <property type="entry name" value="IMP2"/>
</dbReference>
<dbReference type="Gene3D" id="2.10.109.10">
    <property type="entry name" value="Umud Fragment, subunit A"/>
    <property type="match status" value="1"/>
</dbReference>
<feature type="active site" evidence="13">
    <location>
        <position position="59"/>
    </location>
</feature>
<dbReference type="eggNOG" id="KOG1568">
    <property type="taxonomic scope" value="Eukaryota"/>
</dbReference>
<dbReference type="PRINTS" id="PR00727">
    <property type="entry name" value="LEADERPTASE"/>
</dbReference>
<dbReference type="AlphaFoldDB" id="T1JHL3"/>
<dbReference type="EnsemblMetazoa" id="SMAR013344-RA">
    <property type="protein sequence ID" value="SMAR013344-PA"/>
    <property type="gene ID" value="SMAR013344"/>
</dbReference>
<keyword evidence="8" id="KW-0378">Hydrolase</keyword>
<keyword evidence="16" id="KW-1185">Reference proteome</keyword>
<dbReference type="HOGENOM" id="CLU_028723_4_1_1"/>
<evidence type="ECO:0000256" key="3">
    <source>
        <dbReference type="ARBA" id="ARBA00011805"/>
    </source>
</evidence>
<dbReference type="OMA" id="WIPVIAW"/>
<reference evidence="15" key="2">
    <citation type="submission" date="2015-02" db="UniProtKB">
        <authorList>
            <consortium name="EnsemblMetazoa"/>
        </authorList>
    </citation>
    <scope>IDENTIFICATION</scope>
</reference>
<comment type="similarity">
    <text evidence="2">Belongs to the peptidase S26 family. IMP2 subfamily.</text>
</comment>
<evidence type="ECO:0000256" key="11">
    <source>
        <dbReference type="ARBA" id="ARBA00023136"/>
    </source>
</evidence>
<comment type="subcellular location">
    <subcellularLocation>
        <location evidence="1">Mitochondrion inner membrane</location>
        <topology evidence="1">Single-pass membrane protein</topology>
    </subcellularLocation>
</comment>
<dbReference type="InterPro" id="IPR036286">
    <property type="entry name" value="LexA/Signal_pep-like_sf"/>
</dbReference>
<accession>T1JHL3</accession>
<dbReference type="InterPro" id="IPR019533">
    <property type="entry name" value="Peptidase_S26"/>
</dbReference>
<proteinExistence type="inferred from homology"/>
<evidence type="ECO:0000256" key="2">
    <source>
        <dbReference type="ARBA" id="ARBA00007066"/>
    </source>
</evidence>
<dbReference type="InterPro" id="IPR000223">
    <property type="entry name" value="Pept_S26A_signal_pept_1"/>
</dbReference>
<evidence type="ECO:0000313" key="15">
    <source>
        <dbReference type="EnsemblMetazoa" id="SMAR013344-PA"/>
    </source>
</evidence>
<comment type="subunit">
    <text evidence="3">Heterodimer of 2 subunits, IMMPL1 and IMMPL2.</text>
</comment>
<keyword evidence="10" id="KW-0496">Mitochondrion</keyword>
<dbReference type="SUPFAM" id="SSF51306">
    <property type="entry name" value="LexA/Signal peptidase"/>
    <property type="match status" value="1"/>
</dbReference>